<dbReference type="SUPFAM" id="SSF82866">
    <property type="entry name" value="Multidrug efflux transporter AcrB transmembrane domain"/>
    <property type="match status" value="2"/>
</dbReference>
<dbReference type="InterPro" id="IPR001036">
    <property type="entry name" value="Acrflvin-R"/>
</dbReference>
<keyword evidence="3" id="KW-1185">Reference proteome</keyword>
<dbReference type="Gene3D" id="1.20.1640.10">
    <property type="entry name" value="Multidrug efflux transporter AcrB transmembrane domain"/>
    <property type="match status" value="2"/>
</dbReference>
<name>A0A3M8SW29_9GAMM</name>
<feature type="transmembrane region" description="Helical" evidence="1">
    <location>
        <begin position="357"/>
        <end position="377"/>
    </location>
</feature>
<dbReference type="Gene3D" id="3.30.70.1440">
    <property type="entry name" value="Multidrug efflux transporter AcrB pore domain"/>
    <property type="match status" value="1"/>
</dbReference>
<evidence type="ECO:0000256" key="1">
    <source>
        <dbReference type="SAM" id="Phobius"/>
    </source>
</evidence>
<evidence type="ECO:0000313" key="3">
    <source>
        <dbReference type="Proteomes" id="UP000267049"/>
    </source>
</evidence>
<dbReference type="GO" id="GO:0005886">
    <property type="term" value="C:plasma membrane"/>
    <property type="evidence" value="ECO:0007669"/>
    <property type="project" value="TreeGrafter"/>
</dbReference>
<dbReference type="PANTHER" id="PTHR32063:SF77">
    <property type="entry name" value="ACR FAMILY TRANSPORT PROTEIN"/>
    <property type="match status" value="1"/>
</dbReference>
<keyword evidence="1" id="KW-1133">Transmembrane helix</keyword>
<dbReference type="Gene3D" id="3.30.2090.10">
    <property type="entry name" value="Multidrug efflux transporter AcrB TolC docking domain, DN and DC subdomains"/>
    <property type="match status" value="2"/>
</dbReference>
<keyword evidence="1" id="KW-0812">Transmembrane</keyword>
<gene>
    <name evidence="2" type="ORF">EER27_09790</name>
</gene>
<dbReference type="GO" id="GO:0042910">
    <property type="term" value="F:xenobiotic transmembrane transporter activity"/>
    <property type="evidence" value="ECO:0007669"/>
    <property type="project" value="TreeGrafter"/>
</dbReference>
<dbReference type="Pfam" id="PF00873">
    <property type="entry name" value="ACR_tran"/>
    <property type="match status" value="1"/>
</dbReference>
<dbReference type="Proteomes" id="UP000267049">
    <property type="component" value="Unassembled WGS sequence"/>
</dbReference>
<feature type="transmembrane region" description="Helical" evidence="1">
    <location>
        <begin position="12"/>
        <end position="30"/>
    </location>
</feature>
<feature type="transmembrane region" description="Helical" evidence="1">
    <location>
        <begin position="975"/>
        <end position="1001"/>
    </location>
</feature>
<dbReference type="PANTHER" id="PTHR32063">
    <property type="match status" value="1"/>
</dbReference>
<protein>
    <submittedName>
        <fullName evidence="2">Efflux RND transporter permease subunit</fullName>
    </submittedName>
</protein>
<reference evidence="2 3" key="1">
    <citation type="submission" date="2018-11" db="EMBL/GenBank/DDBJ databases">
        <title>Lysobacter cryohumiis sp. nov., isolated from soil in the Tianshan Mountains, Xinjiang, China.</title>
        <authorList>
            <person name="Luo Y."/>
            <person name="Sheng H."/>
        </authorList>
    </citation>
    <scope>NUCLEOTIDE SEQUENCE [LARGE SCALE GENOMIC DNA]</scope>
    <source>
        <strain evidence="2 3">ZS60</strain>
    </source>
</reference>
<dbReference type="Gene3D" id="3.30.70.1430">
    <property type="entry name" value="Multidrug efflux transporter AcrB pore domain"/>
    <property type="match status" value="2"/>
</dbReference>
<dbReference type="InterPro" id="IPR027463">
    <property type="entry name" value="AcrB_DN_DC_subdom"/>
</dbReference>
<dbReference type="SUPFAM" id="SSF82714">
    <property type="entry name" value="Multidrug efflux transporter AcrB TolC docking domain, DN and DC subdomains"/>
    <property type="match status" value="2"/>
</dbReference>
<dbReference type="OrthoDB" id="9757904at2"/>
<feature type="transmembrane region" description="Helical" evidence="1">
    <location>
        <begin position="428"/>
        <end position="448"/>
    </location>
</feature>
<feature type="transmembrane region" description="Helical" evidence="1">
    <location>
        <begin position="383"/>
        <end position="408"/>
    </location>
</feature>
<feature type="transmembrane region" description="Helical" evidence="1">
    <location>
        <begin position="333"/>
        <end position="350"/>
    </location>
</feature>
<dbReference type="RefSeq" id="WP_123087925.1">
    <property type="nucleotide sequence ID" value="NZ_RIBS01000004.1"/>
</dbReference>
<dbReference type="PRINTS" id="PR00702">
    <property type="entry name" value="ACRIFLAVINRP"/>
</dbReference>
<feature type="transmembrane region" description="Helical" evidence="1">
    <location>
        <begin position="841"/>
        <end position="864"/>
    </location>
</feature>
<evidence type="ECO:0000313" key="2">
    <source>
        <dbReference type="EMBL" id="RNF83666.1"/>
    </source>
</evidence>
<dbReference type="SUPFAM" id="SSF82693">
    <property type="entry name" value="Multidrug efflux transporter AcrB pore domain, PN1, PN2, PC1 and PC2 subdomains"/>
    <property type="match status" value="3"/>
</dbReference>
<proteinExistence type="predicted"/>
<feature type="transmembrane region" description="Helical" evidence="1">
    <location>
        <begin position="460"/>
        <end position="478"/>
    </location>
</feature>
<feature type="transmembrane region" description="Helical" evidence="1">
    <location>
        <begin position="897"/>
        <end position="923"/>
    </location>
</feature>
<dbReference type="AlphaFoldDB" id="A0A3M8SW29"/>
<feature type="transmembrane region" description="Helical" evidence="1">
    <location>
        <begin position="871"/>
        <end position="891"/>
    </location>
</feature>
<feature type="transmembrane region" description="Helical" evidence="1">
    <location>
        <begin position="944"/>
        <end position="963"/>
    </location>
</feature>
<feature type="transmembrane region" description="Helical" evidence="1">
    <location>
        <begin position="518"/>
        <end position="542"/>
    </location>
</feature>
<organism evidence="2 3">
    <name type="scientific">Montanilutibacter psychrotolerans</name>
    <dbReference type="NCBI Taxonomy" id="1327343"/>
    <lineage>
        <taxon>Bacteria</taxon>
        <taxon>Pseudomonadati</taxon>
        <taxon>Pseudomonadota</taxon>
        <taxon>Gammaproteobacteria</taxon>
        <taxon>Lysobacterales</taxon>
        <taxon>Lysobacteraceae</taxon>
        <taxon>Montanilutibacter</taxon>
    </lineage>
</organism>
<accession>A0A3M8SW29</accession>
<dbReference type="EMBL" id="RIBS01000004">
    <property type="protein sequence ID" value="RNF83666.1"/>
    <property type="molecule type" value="Genomic_DNA"/>
</dbReference>
<comment type="caution">
    <text evidence="2">The sequence shown here is derived from an EMBL/GenBank/DDBJ whole genome shotgun (WGS) entry which is preliminary data.</text>
</comment>
<sequence>MNLSTWAIKRPLPALMLFFVLCVAGLWGFHKLPVARFPDIAFPMVTVTVPLPGASPSQLETEVTRRIEDSVAAINGIKRTMSHVSEGVSTTTIEFDLDTDLATALDDTRDAVTRVRADLPQDIREPIVAKVDIGGSLMTYAVASSRLSVDELSWFVDREVSKAMYGVPGVAVVKRQGGVERQVRVDLDPQALQAYGISAGEVSRQLARSQAELPGGKAELDGRQQVIRAVGTIADANALRGFSIVLNDGRAVRLTALATISDAAADPDQVALLDGKPVVAFSLSRSRGSSELDVAEEVEKTIATLEAAHPGVKFQLVTSMVEEAERSYESSMTMLWEGALLALLVVWLFLRDWRATWVSAVALPLSIIPTFAVMYLFGFTLNLITLLALSVVVGILVDDAIVEIENIVRHLRMGKPPLEAAREAADEIGMAVVATSMTLAAVFVPVAFMPGIAGKFFREFGWTAATAVLFSLLVARLLTPMMAAYTLKAHPVTEGDTRLMRWYLGWVDAALRHRARTLWLATGMFVASLALVPLIPATFIPFSDMGRSNLSLELPPGTRLEETVALDQAARARLAAIPELKQVYTTIGSVIDLGDPNKSGVGEARKATLVLDWGKAEDRSRDQKALEREVRARLADLPGARVSFLSTEPGEVMQLVLAGDDPRNLDDAALALERDLRTLKGLGSVSSSASLLRPEIVITPDPARAADLGVSTADIAEAARIATSGDYSQYLAKLNLPERQLPIRVGFARDTLADPALVAQLRVPGRHGPVPLAAVADIRQASGPAQISRYQRQRNITFTAELNGRPLGEVMKEVSALPSVKAPAPSVSFLNAGDAEVFVELFVGFVLAMGAGLVCIYMVLLLLFNHALQPLTILTAVPLCAGGAFGALLLTQNMLSLPALIGLLMLIGIATKNSILLVDYAVIAEDKMGLTQHDALVDACRKRAQPVIMTTLAMGAGMLPIALGFAGDSSFRAPMAVAVIGGLITSTLLSLLVIPAAFTVVDDLGEWVSGKFGRGSTHPHPVAAKADAPA</sequence>
<dbReference type="Gene3D" id="3.30.70.1320">
    <property type="entry name" value="Multidrug efflux transporter AcrB pore domain like"/>
    <property type="match status" value="1"/>
</dbReference>
<keyword evidence="1" id="KW-0472">Membrane</keyword>